<dbReference type="InterPro" id="IPR050771">
    <property type="entry name" value="Alpha-ketoacid_DH_E1_comp"/>
</dbReference>
<dbReference type="Gene3D" id="3.40.50.970">
    <property type="match status" value="1"/>
</dbReference>
<evidence type="ECO:0000256" key="1">
    <source>
        <dbReference type="ARBA" id="ARBA00023002"/>
    </source>
</evidence>
<dbReference type="NCBIfam" id="TIGR03181">
    <property type="entry name" value="PDH_E1_alph_x"/>
    <property type="match status" value="1"/>
</dbReference>
<sequence length="345" mass="38237">MFDTPLQRLTPNGDLLGESPLPLEEIRRLYQAMLSARVYDRKCSVMQRQGRLATYAQFEGQEASQIGAVAALRKQDWVVGTYRDAGAMWFHGYPWVNLILGRTGDERGGRAPDGVNVTPPSITVGGHMIHAVGTAWASRIKGDDSVSLTFFGDGATSEGDFHEAMNFAGVYKTPTIFMCQNNGWAISMPRDRQTASKTIAHKSIAYGVAGALVDGNDLLAVYEVCKQAVDRARAGEGATLIEALTYRMGPHTTTDDPSRYRTNEGVEEWSQKDPIERVRRYLESEGAWDPAWQDEVESEESDRVETAVSEAEALTPWTADEIFAGMFAEIPPHLAYQQSLLRRRP</sequence>
<dbReference type="GO" id="GO:0009083">
    <property type="term" value="P:branched-chain amino acid catabolic process"/>
    <property type="evidence" value="ECO:0007669"/>
    <property type="project" value="TreeGrafter"/>
</dbReference>
<dbReference type="EC" id="1.2.4.4" evidence="3"/>
<organism evidence="3">
    <name type="scientific">hydrothermal vent metagenome</name>
    <dbReference type="NCBI Taxonomy" id="652676"/>
    <lineage>
        <taxon>unclassified sequences</taxon>
        <taxon>metagenomes</taxon>
        <taxon>ecological metagenomes</taxon>
    </lineage>
</organism>
<dbReference type="InterPro" id="IPR001017">
    <property type="entry name" value="DH_E1"/>
</dbReference>
<feature type="domain" description="Dehydrogenase E1 component" evidence="2">
    <location>
        <begin position="31"/>
        <end position="313"/>
    </location>
</feature>
<evidence type="ECO:0000313" key="3">
    <source>
        <dbReference type="EMBL" id="VAV94126.1"/>
    </source>
</evidence>
<dbReference type="AlphaFoldDB" id="A0A3B0RZX1"/>
<keyword evidence="1 3" id="KW-0560">Oxidoreductase</keyword>
<dbReference type="InterPro" id="IPR029061">
    <property type="entry name" value="THDP-binding"/>
</dbReference>
<dbReference type="CDD" id="cd02000">
    <property type="entry name" value="TPP_E1_PDC_ADC_BCADC"/>
    <property type="match status" value="1"/>
</dbReference>
<gene>
    <name evidence="3" type="ORF">MNBD_ACTINO02-337</name>
</gene>
<accession>A0A3B0RZX1</accession>
<dbReference type="InterPro" id="IPR017596">
    <property type="entry name" value="PdhA/BkdA"/>
</dbReference>
<dbReference type="GO" id="GO:0003863">
    <property type="term" value="F:branched-chain 2-oxo acid dehydrogenase activity"/>
    <property type="evidence" value="ECO:0007669"/>
    <property type="project" value="UniProtKB-EC"/>
</dbReference>
<evidence type="ECO:0000259" key="2">
    <source>
        <dbReference type="Pfam" id="PF00676"/>
    </source>
</evidence>
<dbReference type="Pfam" id="PF00676">
    <property type="entry name" value="E1_dh"/>
    <property type="match status" value="1"/>
</dbReference>
<name>A0A3B0RZX1_9ZZZZ</name>
<reference evidence="3" key="1">
    <citation type="submission" date="2018-06" db="EMBL/GenBank/DDBJ databases">
        <authorList>
            <person name="Zhirakovskaya E."/>
        </authorList>
    </citation>
    <scope>NUCLEOTIDE SEQUENCE</scope>
</reference>
<dbReference type="PANTHER" id="PTHR43380:SF1">
    <property type="entry name" value="2-OXOISOVALERATE DEHYDROGENASE SUBUNIT ALPHA, MITOCHONDRIAL"/>
    <property type="match status" value="1"/>
</dbReference>
<dbReference type="PANTHER" id="PTHR43380">
    <property type="entry name" value="2-OXOISOVALERATE DEHYDROGENASE SUBUNIT ALPHA, MITOCHONDRIAL"/>
    <property type="match status" value="1"/>
</dbReference>
<proteinExistence type="predicted"/>
<protein>
    <submittedName>
        <fullName evidence="3">Branched-chain alpha-keto acid dehydrogenase, E1 component, alpha subunit</fullName>
        <ecNumber evidence="3">1.2.4.4</ecNumber>
    </submittedName>
</protein>
<dbReference type="EMBL" id="UOEK01000054">
    <property type="protein sequence ID" value="VAV94126.1"/>
    <property type="molecule type" value="Genomic_DNA"/>
</dbReference>
<dbReference type="SUPFAM" id="SSF52518">
    <property type="entry name" value="Thiamin diphosphate-binding fold (THDP-binding)"/>
    <property type="match status" value="1"/>
</dbReference>